<reference evidence="2 3" key="1">
    <citation type="submission" date="2021-01" db="EMBL/GenBank/DDBJ databases">
        <title>Whole genome shotgun sequence of Actinoplanes deccanensis NBRC 13994.</title>
        <authorList>
            <person name="Komaki H."/>
            <person name="Tamura T."/>
        </authorList>
    </citation>
    <scope>NUCLEOTIDE SEQUENCE [LARGE SCALE GENOMIC DNA]</scope>
    <source>
        <strain evidence="2 3">NBRC 13994</strain>
    </source>
</reference>
<keyword evidence="3" id="KW-1185">Reference proteome</keyword>
<accession>A0ABQ3YLZ5</accession>
<evidence type="ECO:0000313" key="2">
    <source>
        <dbReference type="EMBL" id="GID81035.1"/>
    </source>
</evidence>
<gene>
    <name evidence="2" type="ORF">Ade02nite_96760</name>
</gene>
<keyword evidence="1" id="KW-0812">Transmembrane</keyword>
<dbReference type="Proteomes" id="UP000609879">
    <property type="component" value="Unassembled WGS sequence"/>
</dbReference>
<comment type="caution">
    <text evidence="2">The sequence shown here is derived from an EMBL/GenBank/DDBJ whole genome shotgun (WGS) entry which is preliminary data.</text>
</comment>
<name>A0ABQ3YLZ5_9ACTN</name>
<proteinExistence type="predicted"/>
<protein>
    <submittedName>
        <fullName evidence="2">Uncharacterized protein</fullName>
    </submittedName>
</protein>
<keyword evidence="1" id="KW-0472">Membrane</keyword>
<feature type="transmembrane region" description="Helical" evidence="1">
    <location>
        <begin position="167"/>
        <end position="185"/>
    </location>
</feature>
<sequence length="191" mass="20602">MLGALLLGAPPAYAHPMPYSAVILEREGGHVTAELQLPVEDLAVASGLDLRTLPTADLPAATPAMRSYLSRHVHPTTDDKPWSVRFADFTIAGTGSYRELIVHAELTPPGGTSATEMTFGYDAIVHEVVTHTVLVSVQDKRVGEIRVDNRTMKVEPLTVAFPAERPWGLLAGAGAVAVLAVALRFRRRRFA</sequence>
<evidence type="ECO:0000256" key="1">
    <source>
        <dbReference type="SAM" id="Phobius"/>
    </source>
</evidence>
<dbReference type="EMBL" id="BOMI01000222">
    <property type="protein sequence ID" value="GID81035.1"/>
    <property type="molecule type" value="Genomic_DNA"/>
</dbReference>
<keyword evidence="1" id="KW-1133">Transmembrane helix</keyword>
<organism evidence="2 3">
    <name type="scientific">Paractinoplanes deccanensis</name>
    <dbReference type="NCBI Taxonomy" id="113561"/>
    <lineage>
        <taxon>Bacteria</taxon>
        <taxon>Bacillati</taxon>
        <taxon>Actinomycetota</taxon>
        <taxon>Actinomycetes</taxon>
        <taxon>Micromonosporales</taxon>
        <taxon>Micromonosporaceae</taxon>
        <taxon>Paractinoplanes</taxon>
    </lineage>
</organism>
<evidence type="ECO:0000313" key="3">
    <source>
        <dbReference type="Proteomes" id="UP000609879"/>
    </source>
</evidence>